<feature type="non-terminal residue" evidence="1">
    <location>
        <position position="1"/>
    </location>
</feature>
<dbReference type="Proteomes" id="UP000789525">
    <property type="component" value="Unassembled WGS sequence"/>
</dbReference>
<keyword evidence="2" id="KW-1185">Reference proteome</keyword>
<feature type="non-terminal residue" evidence="1">
    <location>
        <position position="210"/>
    </location>
</feature>
<dbReference type="EMBL" id="CAJVPT010043546">
    <property type="protein sequence ID" value="CAG8732518.1"/>
    <property type="molecule type" value="Genomic_DNA"/>
</dbReference>
<protein>
    <submittedName>
        <fullName evidence="1">15474_t:CDS:1</fullName>
    </submittedName>
</protein>
<sequence>PSKGMGSKATSRGKPSLHLLYHSPIIRFPSLFCYRTNRRPVNKHLEDGYPASSVDNHVTLSPSNVLRLTSVVKLFKSVERYGDRIGVWVDELLWLGVGVDRGGPRSSQLDGLDGAGVLRGVVEVGGPWVGGEERNGELGGESSRGSATDEERDVIGVKSVLARQTERCVLPPDLQYNQYHHCHVTRAFFLMDLIENNKLVPNDNKTTSSE</sequence>
<reference evidence="1" key="1">
    <citation type="submission" date="2021-06" db="EMBL/GenBank/DDBJ databases">
        <authorList>
            <person name="Kallberg Y."/>
            <person name="Tangrot J."/>
            <person name="Rosling A."/>
        </authorList>
    </citation>
    <scope>NUCLEOTIDE SEQUENCE</scope>
    <source>
        <strain evidence="1">CL356</strain>
    </source>
</reference>
<comment type="caution">
    <text evidence="1">The sequence shown here is derived from an EMBL/GenBank/DDBJ whole genome shotgun (WGS) entry which is preliminary data.</text>
</comment>
<organism evidence="1 2">
    <name type="scientific">Acaulospora colombiana</name>
    <dbReference type="NCBI Taxonomy" id="27376"/>
    <lineage>
        <taxon>Eukaryota</taxon>
        <taxon>Fungi</taxon>
        <taxon>Fungi incertae sedis</taxon>
        <taxon>Mucoromycota</taxon>
        <taxon>Glomeromycotina</taxon>
        <taxon>Glomeromycetes</taxon>
        <taxon>Diversisporales</taxon>
        <taxon>Acaulosporaceae</taxon>
        <taxon>Acaulospora</taxon>
    </lineage>
</organism>
<proteinExistence type="predicted"/>
<evidence type="ECO:0000313" key="1">
    <source>
        <dbReference type="EMBL" id="CAG8732518.1"/>
    </source>
</evidence>
<gene>
    <name evidence="1" type="ORF">ACOLOM_LOCUS11730</name>
</gene>
<accession>A0ACA9Q269</accession>
<evidence type="ECO:0000313" key="2">
    <source>
        <dbReference type="Proteomes" id="UP000789525"/>
    </source>
</evidence>
<name>A0ACA9Q269_9GLOM</name>